<dbReference type="Proteomes" id="UP001500920">
    <property type="component" value="Unassembled WGS sequence"/>
</dbReference>
<dbReference type="Pfam" id="PF05133">
    <property type="entry name" value="SPP1_portal"/>
    <property type="match status" value="1"/>
</dbReference>
<evidence type="ECO:0000313" key="2">
    <source>
        <dbReference type="EMBL" id="GAA3723125.1"/>
    </source>
</evidence>
<name>A0ABP7ETJ3_9STAP</name>
<reference evidence="3" key="1">
    <citation type="journal article" date="2019" name="Int. J. Syst. Evol. Microbiol.">
        <title>The Global Catalogue of Microorganisms (GCM) 10K type strain sequencing project: providing services to taxonomists for standard genome sequencing and annotation.</title>
        <authorList>
            <consortium name="The Broad Institute Genomics Platform"/>
            <consortium name="The Broad Institute Genome Sequencing Center for Infectious Disease"/>
            <person name="Wu L."/>
            <person name="Ma J."/>
        </authorList>
    </citation>
    <scope>NUCLEOTIDE SEQUENCE [LARGE SCALE GENOMIC DNA]</scope>
    <source>
        <strain evidence="3">JCM 16981</strain>
    </source>
</reference>
<accession>A0ABP7ETJ3</accession>
<sequence>MDPFTKPHGEVLTDSVKPSEETQEEMIIRLIKENASNIEIYRTGQRYYDNHPDIIDEQKPTDHEGNFDPLKPDWRFDHNPHANLVDQKVGYIAGESPNYQHKDETVMATIEKHLDYDFDDDLNDILTAASNKGVEWVHPYVDEEGDFKMLEIPAEQIIPIWQDRKQRVLNAVIRHYTVRNEYRVEYWTADDVTYYLYVDSGLELAWYHGMNEDNPTTHLDGESWGRVPFIPFKNNSDSTSDIWRYKTFIDAMNRRSSDTQNMFDESTELIYILKGYEGTDLSEFMKNLKYYKAINVDSEGGVETIRVEVPVTSSNEWLDKLRGYIYDYGRGVDFNRNELGNSPSGIALRFLYTGLDLKAKQLARKTIPAIKQLLWFIFEYEGIDSNLAEEVDVTFNYNRMVNEKEQSEIASTSQSYLSEETVLTHHPWVDDVEKEKERKDTEGIVMGGEGDGPEPE</sequence>
<dbReference type="EMBL" id="BAABCK010000021">
    <property type="protein sequence ID" value="GAA3723125.1"/>
    <property type="molecule type" value="Genomic_DNA"/>
</dbReference>
<organism evidence="2 3">
    <name type="scientific">Salinicoccus jeotgali</name>
    <dbReference type="NCBI Taxonomy" id="381634"/>
    <lineage>
        <taxon>Bacteria</taxon>
        <taxon>Bacillati</taxon>
        <taxon>Bacillota</taxon>
        <taxon>Bacilli</taxon>
        <taxon>Bacillales</taxon>
        <taxon>Staphylococcaceae</taxon>
        <taxon>Salinicoccus</taxon>
    </lineage>
</organism>
<evidence type="ECO:0000313" key="3">
    <source>
        <dbReference type="Proteomes" id="UP001500920"/>
    </source>
</evidence>
<gene>
    <name evidence="2" type="ORF">GCM10022378_11520</name>
</gene>
<keyword evidence="3" id="KW-1185">Reference proteome</keyword>
<dbReference type="InterPro" id="IPR006428">
    <property type="entry name" value="Portal_SPP1-type"/>
</dbReference>
<feature type="compositionally biased region" description="Basic and acidic residues" evidence="1">
    <location>
        <begin position="432"/>
        <end position="442"/>
    </location>
</feature>
<dbReference type="NCBIfam" id="TIGR01538">
    <property type="entry name" value="portal_SPP1"/>
    <property type="match status" value="1"/>
</dbReference>
<dbReference type="InterPro" id="IPR021145">
    <property type="entry name" value="Portal_protein_SPP1_Gp6-like"/>
</dbReference>
<evidence type="ECO:0000256" key="1">
    <source>
        <dbReference type="SAM" id="MobiDB-lite"/>
    </source>
</evidence>
<feature type="region of interest" description="Disordered" evidence="1">
    <location>
        <begin position="1"/>
        <end position="20"/>
    </location>
</feature>
<feature type="region of interest" description="Disordered" evidence="1">
    <location>
        <begin position="432"/>
        <end position="456"/>
    </location>
</feature>
<protein>
    <submittedName>
        <fullName evidence="2">Phage portal protein</fullName>
    </submittedName>
</protein>
<feature type="compositionally biased region" description="Basic and acidic residues" evidence="1">
    <location>
        <begin position="1"/>
        <end position="11"/>
    </location>
</feature>
<dbReference type="RefSeq" id="WP_344702320.1">
    <property type="nucleotide sequence ID" value="NZ_BAABCK010000021.1"/>
</dbReference>
<proteinExistence type="predicted"/>
<comment type="caution">
    <text evidence="2">The sequence shown here is derived from an EMBL/GenBank/DDBJ whole genome shotgun (WGS) entry which is preliminary data.</text>
</comment>